<evidence type="ECO:0000313" key="1">
    <source>
        <dbReference type="EMBL" id="GAH25139.1"/>
    </source>
</evidence>
<name>X1F6X8_9ZZZZ</name>
<organism evidence="1">
    <name type="scientific">marine sediment metagenome</name>
    <dbReference type="NCBI Taxonomy" id="412755"/>
    <lineage>
        <taxon>unclassified sequences</taxon>
        <taxon>metagenomes</taxon>
        <taxon>ecological metagenomes</taxon>
    </lineage>
</organism>
<sequence>MERNKKDIILILDRHNNDLWINTDNGHRAVIRNVTGVVLPKRPFKLKKGVTDYYIPMWSIMSYGKRIGEAWDVKEIKEEW</sequence>
<reference evidence="1" key="1">
    <citation type="journal article" date="2014" name="Front. Microbiol.">
        <title>High frequency of phylogenetically diverse reductive dehalogenase-homologous genes in deep subseafloor sedimentary metagenomes.</title>
        <authorList>
            <person name="Kawai M."/>
            <person name="Futagami T."/>
            <person name="Toyoda A."/>
            <person name="Takaki Y."/>
            <person name="Nishi S."/>
            <person name="Hori S."/>
            <person name="Arai W."/>
            <person name="Tsubouchi T."/>
            <person name="Morono Y."/>
            <person name="Uchiyama I."/>
            <person name="Ito T."/>
            <person name="Fujiyama A."/>
            <person name="Inagaki F."/>
            <person name="Takami H."/>
        </authorList>
    </citation>
    <scope>NUCLEOTIDE SEQUENCE</scope>
    <source>
        <strain evidence="1">Expedition CK06-06</strain>
    </source>
</reference>
<dbReference type="AlphaFoldDB" id="X1F6X8"/>
<dbReference type="EMBL" id="BARU01000006">
    <property type="protein sequence ID" value="GAH25139.1"/>
    <property type="molecule type" value="Genomic_DNA"/>
</dbReference>
<comment type="caution">
    <text evidence="1">The sequence shown here is derived from an EMBL/GenBank/DDBJ whole genome shotgun (WGS) entry which is preliminary data.</text>
</comment>
<proteinExistence type="predicted"/>
<gene>
    <name evidence="1" type="ORF">S03H2_00086</name>
</gene>
<accession>X1F6X8</accession>
<protein>
    <submittedName>
        <fullName evidence="1">Uncharacterized protein</fullName>
    </submittedName>
</protein>